<reference evidence="1 2" key="1">
    <citation type="submission" date="2019-09" db="EMBL/GenBank/DDBJ databases">
        <title>Draft genome sequence of Psychrobacter nivimaris LAMA 639, in search for biotechnological relevant genes.</title>
        <authorList>
            <person name="Lima A.O.S."/>
            <person name="Staloch B.E.K."/>
            <person name="Freitas R.C."/>
            <person name="Niero H."/>
            <person name="Silva M.A.C."/>
        </authorList>
    </citation>
    <scope>NUCLEOTIDE SEQUENCE [LARGE SCALE GENOMIC DNA]</scope>
    <source>
        <strain evidence="1 2">LAMA 639</strain>
    </source>
</reference>
<proteinExistence type="predicted"/>
<dbReference type="AlphaFoldDB" id="A0A6N7BY09"/>
<name>A0A6N7BY09_9GAMM</name>
<dbReference type="RefSeq" id="WP_160021530.1">
    <property type="nucleotide sequence ID" value="NZ_VZIZ01000011.1"/>
</dbReference>
<accession>A0A6N7BY09</accession>
<sequence length="330" mass="37935">MQNLNTFLMFKINSLPYLKLSLNSLFIIGLFTVVSLPTYAYDIQPVSNSCDIYKNIEQSDKPITLSEFKETPNGIDIYSDNFALQVAKFQLCQTKYPFSKDTDVISQYAKYEQALSRFANKAISDFPKKDSLSHKQIEQFKSDGVYYQEQLVELYFQMALNYYIGEFVPKDDNKAIQYMSKVVDYFQQNKANSSIWLDYMVGTGLVRKNRRVSPNNPIILQQETETGLGIVSTALLSKAGHLDSKAVLLLEAFNYWRASHVNSSQKELEQYLQPLISELTGYAELGSYKAIEGLDEIYTELALTDARYEPKANYWQKQSENIPQDNTSWH</sequence>
<protein>
    <submittedName>
        <fullName evidence="1">Uncharacterized protein</fullName>
    </submittedName>
</protein>
<comment type="caution">
    <text evidence="1">The sequence shown here is derived from an EMBL/GenBank/DDBJ whole genome shotgun (WGS) entry which is preliminary data.</text>
</comment>
<gene>
    <name evidence="1" type="ORF">FQV37_186</name>
</gene>
<keyword evidence="2" id="KW-1185">Reference proteome</keyword>
<evidence type="ECO:0000313" key="2">
    <source>
        <dbReference type="Proteomes" id="UP000471465"/>
    </source>
</evidence>
<dbReference type="EMBL" id="VZIZ01000011">
    <property type="protein sequence ID" value="KAF0569278.1"/>
    <property type="molecule type" value="Genomic_DNA"/>
</dbReference>
<evidence type="ECO:0000313" key="1">
    <source>
        <dbReference type="EMBL" id="KAF0569278.1"/>
    </source>
</evidence>
<organism evidence="1 2">
    <name type="scientific">Psychrobacter nivimaris</name>
    <dbReference type="NCBI Taxonomy" id="281738"/>
    <lineage>
        <taxon>Bacteria</taxon>
        <taxon>Pseudomonadati</taxon>
        <taxon>Pseudomonadota</taxon>
        <taxon>Gammaproteobacteria</taxon>
        <taxon>Moraxellales</taxon>
        <taxon>Moraxellaceae</taxon>
        <taxon>Psychrobacter</taxon>
    </lineage>
</organism>
<dbReference type="SUPFAM" id="SSF81901">
    <property type="entry name" value="HCP-like"/>
    <property type="match status" value="1"/>
</dbReference>
<dbReference type="Proteomes" id="UP000471465">
    <property type="component" value="Unassembled WGS sequence"/>
</dbReference>